<evidence type="ECO:0000313" key="3">
    <source>
        <dbReference type="Proteomes" id="UP000274429"/>
    </source>
</evidence>
<reference evidence="2 3" key="2">
    <citation type="submission" date="2018-11" db="EMBL/GenBank/DDBJ databases">
        <authorList>
            <consortium name="Pathogen Informatics"/>
        </authorList>
    </citation>
    <scope>NUCLEOTIDE SEQUENCE [LARGE SCALE GENOMIC DNA]</scope>
</reference>
<gene>
    <name evidence="2" type="ORF">TTAC_LOCUS5364</name>
</gene>
<evidence type="ECO:0000256" key="1">
    <source>
        <dbReference type="SAM" id="MobiDB-lite"/>
    </source>
</evidence>
<protein>
    <submittedName>
        <fullName evidence="4">DDENN domain-containing protein</fullName>
    </submittedName>
</protein>
<organism evidence="4">
    <name type="scientific">Hydatigena taeniaeformis</name>
    <name type="common">Feline tapeworm</name>
    <name type="synonym">Taenia taeniaeformis</name>
    <dbReference type="NCBI Taxonomy" id="6205"/>
    <lineage>
        <taxon>Eukaryota</taxon>
        <taxon>Metazoa</taxon>
        <taxon>Spiralia</taxon>
        <taxon>Lophotrochozoa</taxon>
        <taxon>Platyhelminthes</taxon>
        <taxon>Cestoda</taxon>
        <taxon>Eucestoda</taxon>
        <taxon>Cyclophyllidea</taxon>
        <taxon>Taeniidae</taxon>
        <taxon>Hydatigera</taxon>
    </lineage>
</organism>
<keyword evidence="3" id="KW-1185">Reference proteome</keyword>
<feature type="compositionally biased region" description="Gly residues" evidence="1">
    <location>
        <begin position="96"/>
        <end position="109"/>
    </location>
</feature>
<dbReference type="WBParaSite" id="TTAC_0000538101-mRNA-1">
    <property type="protein sequence ID" value="TTAC_0000538101-mRNA-1"/>
    <property type="gene ID" value="TTAC_0000538101"/>
</dbReference>
<dbReference type="STRING" id="6205.A0A0R3WX91"/>
<feature type="region of interest" description="Disordered" evidence="1">
    <location>
        <begin position="86"/>
        <end position="169"/>
    </location>
</feature>
<name>A0A0R3WX91_HYDTA</name>
<dbReference type="EMBL" id="UYWX01007201">
    <property type="protein sequence ID" value="VDM26806.1"/>
    <property type="molecule type" value="Genomic_DNA"/>
</dbReference>
<reference evidence="4" key="1">
    <citation type="submission" date="2017-02" db="UniProtKB">
        <authorList>
            <consortium name="WormBaseParasite"/>
        </authorList>
    </citation>
    <scope>IDENTIFICATION</scope>
</reference>
<evidence type="ECO:0000313" key="2">
    <source>
        <dbReference type="EMBL" id="VDM26806.1"/>
    </source>
</evidence>
<feature type="compositionally biased region" description="Low complexity" evidence="1">
    <location>
        <begin position="138"/>
        <end position="150"/>
    </location>
</feature>
<proteinExistence type="predicted"/>
<dbReference type="Proteomes" id="UP000274429">
    <property type="component" value="Unassembled WGS sequence"/>
</dbReference>
<evidence type="ECO:0000313" key="4">
    <source>
        <dbReference type="WBParaSite" id="TTAC_0000538101-mRNA-1"/>
    </source>
</evidence>
<dbReference type="OrthoDB" id="75250at2759"/>
<dbReference type="AlphaFoldDB" id="A0A0R3WX91"/>
<accession>A0A0R3WX91</accession>
<sequence>MTELLQDYREFLLPVTSKDKELLFDSEGFVKHTADRTSNAFYAALVGTQLWADFVRDLNCISERTAELEAFDNAISRLRLNRDQLRAKSGNSRSAGGSGVEISGGGGETGSQVSSGSGGDAGSAASAPLNGFSTSPRGSLSGTDGSSLGGRPLPPRSVSFHHGLLKSFK</sequence>